<dbReference type="AlphaFoldDB" id="A0A9N8HFW6"/>
<reference evidence="3" key="1">
    <citation type="submission" date="2020-06" db="EMBL/GenBank/DDBJ databases">
        <authorList>
            <consortium name="Plant Systems Biology data submission"/>
        </authorList>
    </citation>
    <scope>NUCLEOTIDE SEQUENCE</scope>
    <source>
        <strain evidence="3">D6</strain>
    </source>
</reference>
<feature type="region of interest" description="Disordered" evidence="1">
    <location>
        <begin position="100"/>
        <end position="223"/>
    </location>
</feature>
<keyword evidence="2" id="KW-0472">Membrane</keyword>
<feature type="compositionally biased region" description="Basic residues" evidence="1">
    <location>
        <begin position="186"/>
        <end position="203"/>
    </location>
</feature>
<feature type="compositionally biased region" description="Basic and acidic residues" evidence="1">
    <location>
        <begin position="100"/>
        <end position="116"/>
    </location>
</feature>
<comment type="caution">
    <text evidence="3">The sequence shown here is derived from an EMBL/GenBank/DDBJ whole genome shotgun (WGS) entry which is preliminary data.</text>
</comment>
<accession>A0A9N8HFW6</accession>
<dbReference type="Proteomes" id="UP001153069">
    <property type="component" value="Unassembled WGS sequence"/>
</dbReference>
<feature type="compositionally biased region" description="Basic and acidic residues" evidence="1">
    <location>
        <begin position="163"/>
        <end position="185"/>
    </location>
</feature>
<feature type="transmembrane region" description="Helical" evidence="2">
    <location>
        <begin position="241"/>
        <end position="266"/>
    </location>
</feature>
<proteinExistence type="predicted"/>
<evidence type="ECO:0000256" key="1">
    <source>
        <dbReference type="SAM" id="MobiDB-lite"/>
    </source>
</evidence>
<evidence type="ECO:0000313" key="3">
    <source>
        <dbReference type="EMBL" id="CAB9510820.1"/>
    </source>
</evidence>
<keyword evidence="2" id="KW-1133">Transmembrane helix</keyword>
<gene>
    <name evidence="3" type="ORF">SEMRO_454_G146330.1</name>
</gene>
<dbReference type="EMBL" id="CAICTM010000453">
    <property type="protein sequence ID" value="CAB9510820.1"/>
    <property type="molecule type" value="Genomic_DNA"/>
</dbReference>
<keyword evidence="4" id="KW-1185">Reference proteome</keyword>
<name>A0A9N8HFW6_9STRA</name>
<keyword evidence="2" id="KW-0812">Transmembrane</keyword>
<organism evidence="3 4">
    <name type="scientific">Seminavis robusta</name>
    <dbReference type="NCBI Taxonomy" id="568900"/>
    <lineage>
        <taxon>Eukaryota</taxon>
        <taxon>Sar</taxon>
        <taxon>Stramenopiles</taxon>
        <taxon>Ochrophyta</taxon>
        <taxon>Bacillariophyta</taxon>
        <taxon>Bacillariophyceae</taxon>
        <taxon>Bacillariophycidae</taxon>
        <taxon>Naviculales</taxon>
        <taxon>Naviculaceae</taxon>
        <taxon>Seminavis</taxon>
    </lineage>
</organism>
<sequence length="475" mass="54334">MTTTTPTTTTFETKVYDVTYKGEPGRLTLANKFFHYEANFIEATIKCSWARVDRRQLSPPGADNYLIKLVLASGKTAVFEVETLPILLKLVKDVKARMEANKPKEDSEEQAKKPEAFQDEEETKRQKKKNRFSVNTEYISMKDLSKDPSTENSTEGPDNNDVEQGKQPDDKDNKDNKDKMKDASHRRSQLRRSNRANSRRRNSSKGPHPPVLAGQDPYLSQAHDKRDDSRRTICYCPWDSVWCWMCLCVFLALVVTIIVLVVLFVIPNDNNNNNNPWIRNYQPKQGPLCKDVTDDLSKCPPDDGMEYRYGIRSVEYNWGPDNVRLEYAISDYILDTSMDFFVMDGVNCRGSDDKNVPKETPWLKFQLVDGAPEDGGPNVYNEGRGTRQFDIDIDLLASSNQLATAPFYFPNTAGDNKAFLRLCVNFQVFYNRLEGFTERKEVNYIENALELNMDVSNPLPVITDVLVKTVTRPSY</sequence>
<protein>
    <submittedName>
        <fullName evidence="3">Uncharacterized protein</fullName>
    </submittedName>
</protein>
<evidence type="ECO:0000256" key="2">
    <source>
        <dbReference type="SAM" id="Phobius"/>
    </source>
</evidence>
<evidence type="ECO:0000313" key="4">
    <source>
        <dbReference type="Proteomes" id="UP001153069"/>
    </source>
</evidence>
<dbReference type="OrthoDB" id="50968at2759"/>